<feature type="region of interest" description="Disordered" evidence="7">
    <location>
        <begin position="717"/>
        <end position="748"/>
    </location>
</feature>
<protein>
    <recommendedName>
        <fullName evidence="6">Protein FAR1-RELATED SEQUENCE</fullName>
    </recommendedName>
</protein>
<organism evidence="9 10">
    <name type="scientific">Miscanthus lutarioriparius</name>
    <dbReference type="NCBI Taxonomy" id="422564"/>
    <lineage>
        <taxon>Eukaryota</taxon>
        <taxon>Viridiplantae</taxon>
        <taxon>Streptophyta</taxon>
        <taxon>Embryophyta</taxon>
        <taxon>Tracheophyta</taxon>
        <taxon>Spermatophyta</taxon>
        <taxon>Magnoliopsida</taxon>
        <taxon>Liliopsida</taxon>
        <taxon>Poales</taxon>
        <taxon>Poaceae</taxon>
        <taxon>PACMAD clade</taxon>
        <taxon>Panicoideae</taxon>
        <taxon>Andropogonodae</taxon>
        <taxon>Andropogoneae</taxon>
        <taxon>Saccharinae</taxon>
        <taxon>Miscanthus</taxon>
    </lineage>
</organism>
<reference evidence="9" key="1">
    <citation type="submission" date="2020-10" db="EMBL/GenBank/DDBJ databases">
        <authorList>
            <person name="Han B."/>
            <person name="Lu T."/>
            <person name="Zhao Q."/>
            <person name="Huang X."/>
            <person name="Zhao Y."/>
        </authorList>
    </citation>
    <scope>NUCLEOTIDE SEQUENCE</scope>
</reference>
<dbReference type="Pfam" id="PF03101">
    <property type="entry name" value="FAR1"/>
    <property type="match status" value="1"/>
</dbReference>
<evidence type="ECO:0000313" key="9">
    <source>
        <dbReference type="EMBL" id="CAD6226546.1"/>
    </source>
</evidence>
<dbReference type="Pfam" id="PF10551">
    <property type="entry name" value="MULE"/>
    <property type="match status" value="1"/>
</dbReference>
<keyword evidence="4 6" id="KW-0862">Zinc</keyword>
<feature type="region of interest" description="Disordered" evidence="7">
    <location>
        <begin position="1"/>
        <end position="61"/>
    </location>
</feature>
<evidence type="ECO:0000256" key="1">
    <source>
        <dbReference type="ARBA" id="ARBA00005889"/>
    </source>
</evidence>
<evidence type="ECO:0000259" key="8">
    <source>
        <dbReference type="PROSITE" id="PS50966"/>
    </source>
</evidence>
<dbReference type="PROSITE" id="PS50966">
    <property type="entry name" value="ZF_SWIM"/>
    <property type="match status" value="1"/>
</dbReference>
<sequence>MAGSQGAGGGHGERVERRSRGRGVALRRPPGVRLRGSGSAGTEAARDGGPAGGPAVVGGGARRFLRGSVPPERAPKRGGVSAYEQSLKDYVDRMSIVVISPSVGMSFDSRAEAYEFYNLHSWELGFGIRCNMTVGKSVVSQDIVCSCEGKPELSNTASAQTDCKAMIRLHRSDGNCWYVQEFRGDHNHPLSGICSEDFCWPSHNHLKPYTKNLVRRLRDDNVDLSKKCQSIYEYFWGMENYKFVKGDLKSLCKNISSDLSDIDSDKTIELFDDFGSLRRDDPSFMFRIELDDIEDQFNTVLWTNGRSRMQYAHFGDTITFDTTYRTNLYGLPFGLFVGVNNHHQSIILGGALMRRKTVESFKWLFREFVILMGGKAPSTILTDRCHEMEVAIQEELPETIHRWCKMHVLNNENEFLGPICLKKSGFKDDFQKITDSMLTVREFECGWQHLLDKYNLHDNAFLSQIYDCRHKWANPYLKKKFCAKQTSTQRNESAQNMFKGYVPLNRSINMFVRHYNKLQSDLNSKESSEENRSRKRPRFMSTGLPILEHAAKIYTRAMFEKFEGIISQSGSYVVHEKEKGKAYLARHIRSDRQESWSQVEFEVIIRAEDGAVVCECGLWEHMGMPCCHAVKVMIHLGMQEIPAGNIVKRWTMDARDTVPVHLIENDRAAENSKSFRTSELFIAGIKFVKSGSRSDQAFEAAMAVLDQIKQELLELGEDEDVSELTEQSSISAATTDDATSALGGSETD</sequence>
<dbReference type="GO" id="GO:0006355">
    <property type="term" value="P:regulation of DNA-templated transcription"/>
    <property type="evidence" value="ECO:0007669"/>
    <property type="project" value="UniProtKB-UniRule"/>
</dbReference>
<evidence type="ECO:0000256" key="2">
    <source>
        <dbReference type="ARBA" id="ARBA00022723"/>
    </source>
</evidence>
<dbReference type="InterPro" id="IPR018289">
    <property type="entry name" value="MULE_transposase_dom"/>
</dbReference>
<proteinExistence type="inferred from homology"/>
<comment type="similarity">
    <text evidence="1 6">Belongs to the FHY3/FAR1 family.</text>
</comment>
<keyword evidence="3 5" id="KW-0863">Zinc-finger</keyword>
<dbReference type="PANTHER" id="PTHR31669">
    <property type="entry name" value="PROTEIN FAR1-RELATED SEQUENCE 10-RELATED"/>
    <property type="match status" value="1"/>
</dbReference>
<dbReference type="EMBL" id="CAJGYO010000004">
    <property type="protein sequence ID" value="CAD6226546.1"/>
    <property type="molecule type" value="Genomic_DNA"/>
</dbReference>
<evidence type="ECO:0000256" key="3">
    <source>
        <dbReference type="ARBA" id="ARBA00022771"/>
    </source>
</evidence>
<dbReference type="InterPro" id="IPR004330">
    <property type="entry name" value="FAR1_DNA_bnd_dom"/>
</dbReference>
<dbReference type="OrthoDB" id="646615at2759"/>
<dbReference type="InterPro" id="IPR031052">
    <property type="entry name" value="FHY3/FAR1"/>
</dbReference>
<comment type="caution">
    <text evidence="9">The sequence shown here is derived from an EMBL/GenBank/DDBJ whole genome shotgun (WGS) entry which is preliminary data.</text>
</comment>
<dbReference type="InterPro" id="IPR007527">
    <property type="entry name" value="Znf_SWIM"/>
</dbReference>
<keyword evidence="6" id="KW-0539">Nucleus</keyword>
<keyword evidence="2 6" id="KW-0479">Metal-binding</keyword>
<dbReference type="InterPro" id="IPR006564">
    <property type="entry name" value="Znf_PMZ"/>
</dbReference>
<evidence type="ECO:0000313" key="10">
    <source>
        <dbReference type="Proteomes" id="UP000604825"/>
    </source>
</evidence>
<gene>
    <name evidence="9" type="ORF">NCGR_LOCUS18320</name>
</gene>
<evidence type="ECO:0000256" key="7">
    <source>
        <dbReference type="SAM" id="MobiDB-lite"/>
    </source>
</evidence>
<accession>A0A811NKR9</accession>
<comment type="function">
    <text evidence="6">Putative transcription activator involved in regulating light control of development.</text>
</comment>
<evidence type="ECO:0000256" key="4">
    <source>
        <dbReference type="ARBA" id="ARBA00022833"/>
    </source>
</evidence>
<dbReference type="GO" id="GO:0005634">
    <property type="term" value="C:nucleus"/>
    <property type="evidence" value="ECO:0007669"/>
    <property type="project" value="UniProtKB-SubCell"/>
</dbReference>
<evidence type="ECO:0000256" key="5">
    <source>
        <dbReference type="PROSITE-ProRule" id="PRU00325"/>
    </source>
</evidence>
<feature type="compositionally biased region" description="Gly residues" evidence="7">
    <location>
        <begin position="49"/>
        <end position="61"/>
    </location>
</feature>
<dbReference type="AlphaFoldDB" id="A0A811NKR9"/>
<dbReference type="SMART" id="SM00575">
    <property type="entry name" value="ZnF_PMZ"/>
    <property type="match status" value="1"/>
</dbReference>
<dbReference type="Pfam" id="PF04434">
    <property type="entry name" value="SWIM"/>
    <property type="match status" value="1"/>
</dbReference>
<keyword evidence="10" id="KW-1185">Reference proteome</keyword>
<dbReference type="Proteomes" id="UP000604825">
    <property type="component" value="Unassembled WGS sequence"/>
</dbReference>
<feature type="compositionally biased region" description="Low complexity" evidence="7">
    <location>
        <begin position="728"/>
        <end position="741"/>
    </location>
</feature>
<dbReference type="PANTHER" id="PTHR31669:SF307">
    <property type="entry name" value="PROTEIN FAR1-RELATED SEQUENCE"/>
    <property type="match status" value="1"/>
</dbReference>
<feature type="compositionally biased region" description="Gly residues" evidence="7">
    <location>
        <begin position="1"/>
        <end position="10"/>
    </location>
</feature>
<evidence type="ECO:0000256" key="6">
    <source>
        <dbReference type="RuleBase" id="RU367018"/>
    </source>
</evidence>
<feature type="domain" description="SWIM-type" evidence="8">
    <location>
        <begin position="601"/>
        <end position="637"/>
    </location>
</feature>
<comment type="subcellular location">
    <subcellularLocation>
        <location evidence="6">Nucleus</location>
    </subcellularLocation>
</comment>
<dbReference type="GO" id="GO:0008270">
    <property type="term" value="F:zinc ion binding"/>
    <property type="evidence" value="ECO:0007669"/>
    <property type="project" value="UniProtKB-UniRule"/>
</dbReference>
<name>A0A811NKR9_9POAL</name>